<evidence type="ECO:0000256" key="1">
    <source>
        <dbReference type="SAM" id="Phobius"/>
    </source>
</evidence>
<dbReference type="PANTHER" id="PTHR30093:SF2">
    <property type="entry name" value="TYPE II SECRETION SYSTEM PROTEIN H"/>
    <property type="match status" value="1"/>
</dbReference>
<dbReference type="Gene3D" id="3.30.700.10">
    <property type="entry name" value="Glycoprotein, Type 4 Pilin"/>
    <property type="match status" value="1"/>
</dbReference>
<keyword evidence="4" id="KW-1185">Reference proteome</keyword>
<dbReference type="AlphaFoldDB" id="A0A432MDW4"/>
<dbReference type="Proteomes" id="UP000280296">
    <property type="component" value="Unassembled WGS sequence"/>
</dbReference>
<feature type="domain" description="DUF1559" evidence="2">
    <location>
        <begin position="34"/>
        <end position="331"/>
    </location>
</feature>
<dbReference type="InterPro" id="IPR011453">
    <property type="entry name" value="DUF1559"/>
</dbReference>
<dbReference type="Pfam" id="PF07963">
    <property type="entry name" value="N_methyl"/>
    <property type="match status" value="1"/>
</dbReference>
<dbReference type="SUPFAM" id="SSF54523">
    <property type="entry name" value="Pili subunits"/>
    <property type="match status" value="1"/>
</dbReference>
<name>A0A432MDW4_9BACT</name>
<gene>
    <name evidence="3" type="ORF">TsocGM_22600</name>
</gene>
<dbReference type="InterPro" id="IPR045584">
    <property type="entry name" value="Pilin-like"/>
</dbReference>
<reference evidence="3 4" key="2">
    <citation type="submission" date="2019-01" db="EMBL/GenBank/DDBJ databases">
        <title>Tautonia sociabilis, a novel thermotolerant planctomycete of Isosphaeraceae family, isolated from a 4000 m deep subterranean habitat.</title>
        <authorList>
            <person name="Kovaleva O.L."/>
            <person name="Elcheninov A.G."/>
            <person name="Van Heerden E."/>
            <person name="Toshchakov S.V."/>
            <person name="Novikov A."/>
            <person name="Bonch-Osmolovskaya E.A."/>
            <person name="Kublanov I.V."/>
        </authorList>
    </citation>
    <scope>NUCLEOTIDE SEQUENCE [LARGE SCALE GENOMIC DNA]</scope>
    <source>
        <strain evidence="3 4">GM2012</strain>
    </source>
</reference>
<sequence>MRPTNTRRGFTLIELLVVIAIIGVLIALLLPAVQSAREAARRAQCTNNLKQIGLALHNYESTHHVYPAAFHGGFGRVYANFTGFHSLLPYVEQQALFDAFNYNQSIFVPGLGHYYGWSFADQSTGHATQVGLFLCPTNRSGSGEVGMSYGGWRVERAAVTDYAFSGGADNYVSAPFLVRNRRGLSGIDVFTKVAEVRDGLSQTFAFGEAVGGNDANPFVAEGFAGNRVCVPLAAYTQASYYDNFMFMAYGRRRSWGSEYIVGGIIGTTTDRLGAFYALNDCGYASETDHWGTVSANGGQTLPNFRSLHPGGANFLLADGSVRYIKDTIAPETYMALSTVAGGEVLSADQY</sequence>
<dbReference type="InterPro" id="IPR012902">
    <property type="entry name" value="N_methyl_site"/>
</dbReference>
<dbReference type="PROSITE" id="PS00409">
    <property type="entry name" value="PROKAR_NTER_METHYL"/>
    <property type="match status" value="1"/>
</dbReference>
<dbReference type="RefSeq" id="WP_126727726.1">
    <property type="nucleotide sequence ID" value="NZ_RYZH01000063.1"/>
</dbReference>
<reference evidence="3 4" key="1">
    <citation type="submission" date="2018-12" db="EMBL/GenBank/DDBJ databases">
        <authorList>
            <person name="Toschakov S.V."/>
        </authorList>
    </citation>
    <scope>NUCLEOTIDE SEQUENCE [LARGE SCALE GENOMIC DNA]</scope>
    <source>
        <strain evidence="3 4">GM2012</strain>
    </source>
</reference>
<protein>
    <submittedName>
        <fullName evidence="3">DUF1559 domain-containing protein</fullName>
    </submittedName>
</protein>
<comment type="caution">
    <text evidence="3">The sequence shown here is derived from an EMBL/GenBank/DDBJ whole genome shotgun (WGS) entry which is preliminary data.</text>
</comment>
<evidence type="ECO:0000259" key="2">
    <source>
        <dbReference type="Pfam" id="PF07596"/>
    </source>
</evidence>
<keyword evidence="1" id="KW-1133">Transmembrane helix</keyword>
<accession>A0A432MDW4</accession>
<dbReference type="OrthoDB" id="289947at2"/>
<proteinExistence type="predicted"/>
<dbReference type="NCBIfam" id="TIGR02532">
    <property type="entry name" value="IV_pilin_GFxxxE"/>
    <property type="match status" value="1"/>
</dbReference>
<evidence type="ECO:0000313" key="4">
    <source>
        <dbReference type="Proteomes" id="UP000280296"/>
    </source>
</evidence>
<dbReference type="PANTHER" id="PTHR30093">
    <property type="entry name" value="GENERAL SECRETION PATHWAY PROTEIN G"/>
    <property type="match status" value="1"/>
</dbReference>
<organism evidence="3 4">
    <name type="scientific">Tautonia sociabilis</name>
    <dbReference type="NCBI Taxonomy" id="2080755"/>
    <lineage>
        <taxon>Bacteria</taxon>
        <taxon>Pseudomonadati</taxon>
        <taxon>Planctomycetota</taxon>
        <taxon>Planctomycetia</taxon>
        <taxon>Isosphaerales</taxon>
        <taxon>Isosphaeraceae</taxon>
        <taxon>Tautonia</taxon>
    </lineage>
</organism>
<dbReference type="EMBL" id="RYZH01000063">
    <property type="protein sequence ID" value="RUL83189.1"/>
    <property type="molecule type" value="Genomic_DNA"/>
</dbReference>
<dbReference type="InterPro" id="IPR027558">
    <property type="entry name" value="Pre_pil_HX9DG_C"/>
</dbReference>
<evidence type="ECO:0000313" key="3">
    <source>
        <dbReference type="EMBL" id="RUL83189.1"/>
    </source>
</evidence>
<keyword evidence="1" id="KW-0812">Transmembrane</keyword>
<keyword evidence="1" id="KW-0472">Membrane</keyword>
<dbReference type="NCBIfam" id="TIGR04294">
    <property type="entry name" value="pre_pil_HX9DG"/>
    <property type="match status" value="1"/>
</dbReference>
<feature type="transmembrane region" description="Helical" evidence="1">
    <location>
        <begin position="12"/>
        <end position="33"/>
    </location>
</feature>
<dbReference type="Pfam" id="PF07596">
    <property type="entry name" value="SBP_bac_10"/>
    <property type="match status" value="1"/>
</dbReference>